<protein>
    <submittedName>
        <fullName evidence="2">Uncharacterized protein</fullName>
    </submittedName>
</protein>
<dbReference type="EMBL" id="CP036339">
    <property type="protein sequence ID" value="QDT73165.1"/>
    <property type="molecule type" value="Genomic_DNA"/>
</dbReference>
<dbReference type="RefSeq" id="WP_145432665.1">
    <property type="nucleotide sequence ID" value="NZ_CP036339.1"/>
</dbReference>
<feature type="chain" id="PRO_5021745911" evidence="1">
    <location>
        <begin position="19"/>
        <end position="460"/>
    </location>
</feature>
<proteinExistence type="predicted"/>
<evidence type="ECO:0000313" key="3">
    <source>
        <dbReference type="Proteomes" id="UP000317909"/>
    </source>
</evidence>
<dbReference type="OrthoDB" id="237079at2"/>
<evidence type="ECO:0000256" key="1">
    <source>
        <dbReference type="SAM" id="SignalP"/>
    </source>
</evidence>
<gene>
    <name evidence="2" type="ORF">I41_23540</name>
</gene>
<keyword evidence="3" id="KW-1185">Reference proteome</keyword>
<accession>A0A517TXR8</accession>
<keyword evidence="1" id="KW-0732">Signal</keyword>
<name>A0A517TXR8_9BACT</name>
<evidence type="ECO:0000313" key="2">
    <source>
        <dbReference type="EMBL" id="QDT73165.1"/>
    </source>
</evidence>
<dbReference type="Proteomes" id="UP000317909">
    <property type="component" value="Chromosome"/>
</dbReference>
<feature type="signal peptide" evidence="1">
    <location>
        <begin position="1"/>
        <end position="18"/>
    </location>
</feature>
<dbReference type="AlphaFoldDB" id="A0A517TXR8"/>
<organism evidence="2 3">
    <name type="scientific">Lacipirellula limnantheis</name>
    <dbReference type="NCBI Taxonomy" id="2528024"/>
    <lineage>
        <taxon>Bacteria</taxon>
        <taxon>Pseudomonadati</taxon>
        <taxon>Planctomycetota</taxon>
        <taxon>Planctomycetia</taxon>
        <taxon>Pirellulales</taxon>
        <taxon>Lacipirellulaceae</taxon>
        <taxon>Lacipirellula</taxon>
    </lineage>
</organism>
<dbReference type="KEGG" id="llh:I41_23540"/>
<sequence length="460" mass="51282" precursor="true">MRWILAVLAIGAAGICQAEALTPQVEIEEEVYRYADAQNGAGPMWCAGSTCLVRSGDQLFASGLEVVPDAKPLNNCRWMLFVRRATGWERVRVDSEGRTREPAPMAAFADGRVYLSVNPAIDAGPQPGGGPTRPDVLKFSAHEPEAPPASVTPRWRERPPFSEHSYRSFAADGASGELVLFQNIGYTHAEWTFFDRGGRWSSQGKLQWPWGAEYETPQPIRVCYPNVALLDRQVHFVGVSDIVEPNRAWREYKRELTGLDWDYDFRRLFYTWTADIAKKPFADWIEISSRDKTCGGISPGDLWLAPNGEAHLVWTERAIDERLRDKFFPGVPQSHSVNYARVRDGRILERRTLLESTEATPGIIGSAPRFHVTPDHRLFVVYLAKGVEPDGTPVSENRVVEMRADGAVGAPARLPLKSPFISYFTTTVRGGSPPSNTLEMLGERAGVPTTISYARVRLLP</sequence>
<reference evidence="2 3" key="1">
    <citation type="submission" date="2019-02" db="EMBL/GenBank/DDBJ databases">
        <title>Deep-cultivation of Planctomycetes and their phenomic and genomic characterization uncovers novel biology.</title>
        <authorList>
            <person name="Wiegand S."/>
            <person name="Jogler M."/>
            <person name="Boedeker C."/>
            <person name="Pinto D."/>
            <person name="Vollmers J."/>
            <person name="Rivas-Marin E."/>
            <person name="Kohn T."/>
            <person name="Peeters S.H."/>
            <person name="Heuer A."/>
            <person name="Rast P."/>
            <person name="Oberbeckmann S."/>
            <person name="Bunk B."/>
            <person name="Jeske O."/>
            <person name="Meyerdierks A."/>
            <person name="Storesund J.E."/>
            <person name="Kallscheuer N."/>
            <person name="Luecker S."/>
            <person name="Lage O.M."/>
            <person name="Pohl T."/>
            <person name="Merkel B.J."/>
            <person name="Hornburger P."/>
            <person name="Mueller R.-W."/>
            <person name="Bruemmer F."/>
            <person name="Labrenz M."/>
            <person name="Spormann A.M."/>
            <person name="Op den Camp H."/>
            <person name="Overmann J."/>
            <person name="Amann R."/>
            <person name="Jetten M.S.M."/>
            <person name="Mascher T."/>
            <person name="Medema M.H."/>
            <person name="Devos D.P."/>
            <person name="Kaster A.-K."/>
            <person name="Ovreas L."/>
            <person name="Rohde M."/>
            <person name="Galperin M.Y."/>
            <person name="Jogler C."/>
        </authorList>
    </citation>
    <scope>NUCLEOTIDE SEQUENCE [LARGE SCALE GENOMIC DNA]</scope>
    <source>
        <strain evidence="2 3">I41</strain>
    </source>
</reference>